<gene>
    <name evidence="4" type="ORF">PPGU16_77960</name>
</gene>
<keyword evidence="1 2" id="KW-0597">Phosphoprotein</keyword>
<proteinExistence type="predicted"/>
<feature type="modified residue" description="4-aspartylphosphate" evidence="2">
    <location>
        <position position="52"/>
    </location>
</feature>
<dbReference type="AlphaFoldDB" id="A0A7I8C2F3"/>
<dbReference type="Proteomes" id="UP000510888">
    <property type="component" value="Plasmid PPGU16_p2"/>
</dbReference>
<geneLocation type="plasmid" evidence="4 5">
    <name>PPGU16_p2</name>
</geneLocation>
<dbReference type="InterPro" id="IPR001789">
    <property type="entry name" value="Sig_transdc_resp-reg_receiver"/>
</dbReference>
<evidence type="ECO:0000256" key="2">
    <source>
        <dbReference type="PROSITE-ProRule" id="PRU00169"/>
    </source>
</evidence>
<dbReference type="Gene3D" id="3.40.50.2300">
    <property type="match status" value="1"/>
</dbReference>
<evidence type="ECO:0000256" key="1">
    <source>
        <dbReference type="ARBA" id="ARBA00022553"/>
    </source>
</evidence>
<keyword evidence="5" id="KW-1185">Reference proteome</keyword>
<evidence type="ECO:0000259" key="3">
    <source>
        <dbReference type="PROSITE" id="PS50110"/>
    </source>
</evidence>
<dbReference type="Pfam" id="PF00072">
    <property type="entry name" value="Response_reg"/>
    <property type="match status" value="1"/>
</dbReference>
<dbReference type="InterPro" id="IPR050595">
    <property type="entry name" value="Bact_response_regulator"/>
</dbReference>
<dbReference type="SUPFAM" id="SSF52172">
    <property type="entry name" value="CheY-like"/>
    <property type="match status" value="1"/>
</dbReference>
<reference evidence="4 5" key="1">
    <citation type="journal article" date="2020" name="Genes (Basel)">
        <title>Genomic Comparison of Insect Gut Symbionts from Divergent Burkholderia Subclades.</title>
        <authorList>
            <person name="Takeshita K."/>
            <person name="Kikuchi Y."/>
        </authorList>
    </citation>
    <scope>NUCLEOTIDE SEQUENCE [LARGE SCALE GENOMIC DNA]</scope>
    <source>
        <strain evidence="4 5">PGU16</strain>
        <plasmid evidence="4 5">PPGU16_p2</plasmid>
    </source>
</reference>
<dbReference type="SMART" id="SM00448">
    <property type="entry name" value="REC"/>
    <property type="match status" value="1"/>
</dbReference>
<evidence type="ECO:0000313" key="5">
    <source>
        <dbReference type="Proteomes" id="UP000510888"/>
    </source>
</evidence>
<dbReference type="EMBL" id="AP023177">
    <property type="protein sequence ID" value="BCF94729.1"/>
    <property type="molecule type" value="Genomic_DNA"/>
</dbReference>
<dbReference type="KEGG" id="plad:PPGU16_77960"/>
<feature type="domain" description="Response regulatory" evidence="3">
    <location>
        <begin position="3"/>
        <end position="117"/>
    </location>
</feature>
<dbReference type="PROSITE" id="PS50110">
    <property type="entry name" value="RESPONSE_REGULATORY"/>
    <property type="match status" value="1"/>
</dbReference>
<name>A0A7I8C2F3_9BURK</name>
<organism evidence="4 5">
    <name type="scientific">Paraburkholderia largidicola</name>
    <dbReference type="NCBI Taxonomy" id="3014751"/>
    <lineage>
        <taxon>Bacteria</taxon>
        <taxon>Pseudomonadati</taxon>
        <taxon>Pseudomonadota</taxon>
        <taxon>Betaproteobacteria</taxon>
        <taxon>Burkholderiales</taxon>
        <taxon>Burkholderiaceae</taxon>
        <taxon>Paraburkholderia</taxon>
    </lineage>
</organism>
<accession>A0A7I8C2F3</accession>
<sequence length="129" mass="13673">MTTIVVVDDESLITDFLSFFLKAEGYTVHAARDGQSALDMIASVMPDVVLTDFMMPAMSGLELAQALKKDTRLAHIPVILATAAQGAAAEAYPELFAAVLDKPYPPPRLLDALNSALARSGKPDGKIVG</sequence>
<dbReference type="InterPro" id="IPR011006">
    <property type="entry name" value="CheY-like_superfamily"/>
</dbReference>
<keyword evidence="4" id="KW-0614">Plasmid</keyword>
<evidence type="ECO:0000313" key="4">
    <source>
        <dbReference type="EMBL" id="BCF94729.1"/>
    </source>
</evidence>
<dbReference type="RefSeq" id="WP_180727517.1">
    <property type="nucleotide sequence ID" value="NZ_AP023177.1"/>
</dbReference>
<dbReference type="GO" id="GO:0000160">
    <property type="term" value="P:phosphorelay signal transduction system"/>
    <property type="evidence" value="ECO:0007669"/>
    <property type="project" value="InterPro"/>
</dbReference>
<dbReference type="PANTHER" id="PTHR44591:SF18">
    <property type="entry name" value="REGULATORY PROTEIN"/>
    <property type="match status" value="1"/>
</dbReference>
<protein>
    <recommendedName>
        <fullName evidence="3">Response regulatory domain-containing protein</fullName>
    </recommendedName>
</protein>
<dbReference type="CDD" id="cd17574">
    <property type="entry name" value="REC_OmpR"/>
    <property type="match status" value="1"/>
</dbReference>
<dbReference type="PANTHER" id="PTHR44591">
    <property type="entry name" value="STRESS RESPONSE REGULATOR PROTEIN 1"/>
    <property type="match status" value="1"/>
</dbReference>